<dbReference type="CDD" id="cd11386">
    <property type="entry name" value="MCP_signal"/>
    <property type="match status" value="1"/>
</dbReference>
<proteinExistence type="inferred from homology"/>
<evidence type="ECO:0000256" key="5">
    <source>
        <dbReference type="PROSITE-ProRule" id="PRU00284"/>
    </source>
</evidence>
<dbReference type="PRINTS" id="PR00260">
    <property type="entry name" value="CHEMTRNSDUCR"/>
</dbReference>
<dbReference type="Proteomes" id="UP000671960">
    <property type="component" value="Chromosome"/>
</dbReference>
<organism evidence="9 10">
    <name type="scientific">Brenneria izadpanahii</name>
    <dbReference type="NCBI Taxonomy" id="2722756"/>
    <lineage>
        <taxon>Bacteria</taxon>
        <taxon>Pseudomonadati</taxon>
        <taxon>Pseudomonadota</taxon>
        <taxon>Gammaproteobacteria</taxon>
        <taxon>Enterobacterales</taxon>
        <taxon>Pectobacteriaceae</taxon>
        <taxon>Brenneria</taxon>
    </lineage>
</organism>
<dbReference type="InterPro" id="IPR004089">
    <property type="entry name" value="MCPsignal_dom"/>
</dbReference>
<sequence length="560" mass="59204">MKNFRIGIRLAVGFGLLIVFSLIMLACGVYQLQQIDQSTQRMMQVPLHKERLVADWYGAIGSSVQRATAVARSSDGSLAELFAADNAASTKDSNERQEQFAKLIGSPEEKALFDKLAEVRQAYIKARDAVSAANKNGQHEQALQLFEQDFRPSANNYLATLQALRDQQRATINQLGADISRNAGNGFIFLGSIGLLIAVVGSLLAWMLTRSIVRPLEHAVQITNAVTGGDLTRNVHAEGRDETAQLLHALQEMTLQLRTIVGEVRQGSESIAGASSQIAAGNLDLSSRTEEQSSALQETAAAIEQLASTVRQNADNAKQANQLAQSTAGQAQSGGQLMNEVVQTMGAIDTSSRKIVDIISVIDGIAFQTNILALNAAVEAARAGEQGRGFAVVAGEVRSLAQRSASAAKEIKELIDHSVQTVETGNRLVEQAGASILDIVNGVRKVSDLVGEISSASQEQSLGIDQVNIAVNQMEQTTLQNAALVNEASAATQSLQQQAEQMEQVVSVFRLTEGRQISGSAPAAGKSASAATASRAALELKPAAAGAKSASSAEGGWSSF</sequence>
<keyword evidence="6" id="KW-0812">Transmembrane</keyword>
<evidence type="ECO:0000256" key="3">
    <source>
        <dbReference type="ARBA" id="ARBA00023224"/>
    </source>
</evidence>
<evidence type="ECO:0000256" key="2">
    <source>
        <dbReference type="ARBA" id="ARBA00022500"/>
    </source>
</evidence>
<keyword evidence="1" id="KW-0488">Methylation</keyword>
<dbReference type="SUPFAM" id="SSF58104">
    <property type="entry name" value="Methyl-accepting chemotaxis protein (MCP) signaling domain"/>
    <property type="match status" value="1"/>
</dbReference>
<dbReference type="InterPro" id="IPR004090">
    <property type="entry name" value="Chemotax_Me-accpt_rcpt"/>
</dbReference>
<dbReference type="PANTHER" id="PTHR43531:SF14">
    <property type="entry name" value="METHYL-ACCEPTING CHEMOTAXIS PROTEIN I-RELATED"/>
    <property type="match status" value="1"/>
</dbReference>
<keyword evidence="10" id="KW-1185">Reference proteome</keyword>
<dbReference type="InterPro" id="IPR047347">
    <property type="entry name" value="YvaQ-like_sensor"/>
</dbReference>
<evidence type="ECO:0000259" key="8">
    <source>
        <dbReference type="PROSITE" id="PS50885"/>
    </source>
</evidence>
<dbReference type="InterPro" id="IPR003660">
    <property type="entry name" value="HAMP_dom"/>
</dbReference>
<dbReference type="PANTHER" id="PTHR43531">
    <property type="entry name" value="PROTEIN ICFG"/>
    <property type="match status" value="1"/>
</dbReference>
<evidence type="ECO:0000256" key="6">
    <source>
        <dbReference type="SAM" id="Phobius"/>
    </source>
</evidence>
<dbReference type="PROSITE" id="PS50111">
    <property type="entry name" value="CHEMOTAXIS_TRANSDUC_2"/>
    <property type="match status" value="1"/>
</dbReference>
<evidence type="ECO:0000313" key="10">
    <source>
        <dbReference type="Proteomes" id="UP000671960"/>
    </source>
</evidence>
<dbReference type="Gene3D" id="1.10.287.950">
    <property type="entry name" value="Methyl-accepting chemotaxis protein"/>
    <property type="match status" value="1"/>
</dbReference>
<keyword evidence="6" id="KW-0472">Membrane</keyword>
<dbReference type="PROSITE" id="PS51257">
    <property type="entry name" value="PROKAR_LIPOPROTEIN"/>
    <property type="match status" value="1"/>
</dbReference>
<dbReference type="SMART" id="SM00283">
    <property type="entry name" value="MA"/>
    <property type="match status" value="1"/>
</dbReference>
<feature type="transmembrane region" description="Helical" evidence="6">
    <location>
        <begin position="187"/>
        <end position="208"/>
    </location>
</feature>
<keyword evidence="3 5" id="KW-0807">Transducer</keyword>
<dbReference type="Pfam" id="PF00672">
    <property type="entry name" value="HAMP"/>
    <property type="match status" value="1"/>
</dbReference>
<dbReference type="EMBL" id="CP050854">
    <property type="protein sequence ID" value="QTF08700.1"/>
    <property type="molecule type" value="Genomic_DNA"/>
</dbReference>
<dbReference type="PROSITE" id="PS50885">
    <property type="entry name" value="HAMP"/>
    <property type="match status" value="1"/>
</dbReference>
<gene>
    <name evidence="9" type="ORF">HC231_12895</name>
</gene>
<evidence type="ECO:0000256" key="1">
    <source>
        <dbReference type="ARBA" id="ARBA00022481"/>
    </source>
</evidence>
<feature type="domain" description="HAMP" evidence="8">
    <location>
        <begin position="210"/>
        <end position="262"/>
    </location>
</feature>
<protein>
    <submittedName>
        <fullName evidence="9">HAMP domain-containing protein</fullName>
    </submittedName>
</protein>
<dbReference type="Pfam" id="PF00015">
    <property type="entry name" value="MCPsignal"/>
    <property type="match status" value="1"/>
</dbReference>
<name>A0ABX7UTK9_9GAMM</name>
<evidence type="ECO:0000256" key="4">
    <source>
        <dbReference type="ARBA" id="ARBA00029447"/>
    </source>
</evidence>
<reference evidence="9 10" key="1">
    <citation type="submission" date="2020-03" db="EMBL/GenBank/DDBJ databases">
        <authorList>
            <person name="Bakhshi Ganjeh M."/>
        </authorList>
    </citation>
    <scope>NUCLEOTIDE SEQUENCE [LARGE SCALE GENOMIC DNA]</scope>
    <source>
        <strain evidence="10">Iran 50</strain>
    </source>
</reference>
<evidence type="ECO:0000259" key="7">
    <source>
        <dbReference type="PROSITE" id="PS50111"/>
    </source>
</evidence>
<feature type="transmembrane region" description="Helical" evidence="6">
    <location>
        <begin position="6"/>
        <end position="32"/>
    </location>
</feature>
<dbReference type="CDD" id="cd06225">
    <property type="entry name" value="HAMP"/>
    <property type="match status" value="1"/>
</dbReference>
<feature type="domain" description="Methyl-accepting transducer" evidence="7">
    <location>
        <begin position="267"/>
        <end position="496"/>
    </location>
</feature>
<dbReference type="RefSeq" id="WP_208227032.1">
    <property type="nucleotide sequence ID" value="NZ_CP050854.1"/>
</dbReference>
<keyword evidence="6" id="KW-1133">Transmembrane helix</keyword>
<comment type="similarity">
    <text evidence="4">Belongs to the methyl-accepting chemotaxis (MCP) protein family.</text>
</comment>
<accession>A0ABX7UTK9</accession>
<dbReference type="InterPro" id="IPR024478">
    <property type="entry name" value="HlyB_4HB_MCP"/>
</dbReference>
<dbReference type="InterPro" id="IPR051310">
    <property type="entry name" value="MCP_chemotaxis"/>
</dbReference>
<dbReference type="CDD" id="cd19411">
    <property type="entry name" value="MCP2201-like_sensor"/>
    <property type="match status" value="1"/>
</dbReference>
<evidence type="ECO:0000313" key="9">
    <source>
        <dbReference type="EMBL" id="QTF08700.1"/>
    </source>
</evidence>
<dbReference type="SMART" id="SM00304">
    <property type="entry name" value="HAMP"/>
    <property type="match status" value="1"/>
</dbReference>
<keyword evidence="2" id="KW-0145">Chemotaxis</keyword>
<dbReference type="Pfam" id="PF12729">
    <property type="entry name" value="4HB_MCP_1"/>
    <property type="match status" value="1"/>
</dbReference>